<protein>
    <submittedName>
        <fullName evidence="6">LysR family transcriptional regulator</fullName>
    </submittedName>
</protein>
<reference evidence="6 7" key="1">
    <citation type="submission" date="2018-06" db="EMBL/GenBank/DDBJ databases">
        <title>Genomic Encyclopedia of Archaeal and Bacterial Type Strains, Phase II (KMG-II): from individual species to whole genera.</title>
        <authorList>
            <person name="Goeker M."/>
        </authorList>
    </citation>
    <scope>NUCLEOTIDE SEQUENCE [LARGE SCALE GENOMIC DNA]</scope>
    <source>
        <strain evidence="6 7">DSM 24525</strain>
    </source>
</reference>
<organism evidence="6 7">
    <name type="scientific">Humitalea rosea</name>
    <dbReference type="NCBI Taxonomy" id="990373"/>
    <lineage>
        <taxon>Bacteria</taxon>
        <taxon>Pseudomonadati</taxon>
        <taxon>Pseudomonadota</taxon>
        <taxon>Alphaproteobacteria</taxon>
        <taxon>Acetobacterales</taxon>
        <taxon>Roseomonadaceae</taxon>
        <taxon>Humitalea</taxon>
    </lineage>
</organism>
<dbReference type="OrthoDB" id="9812435at2"/>
<evidence type="ECO:0000313" key="6">
    <source>
        <dbReference type="EMBL" id="PZW50906.1"/>
    </source>
</evidence>
<evidence type="ECO:0000256" key="2">
    <source>
        <dbReference type="ARBA" id="ARBA00023015"/>
    </source>
</evidence>
<dbReference type="InterPro" id="IPR000847">
    <property type="entry name" value="LysR_HTH_N"/>
</dbReference>
<evidence type="ECO:0000256" key="3">
    <source>
        <dbReference type="ARBA" id="ARBA00023125"/>
    </source>
</evidence>
<dbReference type="PANTHER" id="PTHR30537">
    <property type="entry name" value="HTH-TYPE TRANSCRIPTIONAL REGULATOR"/>
    <property type="match status" value="1"/>
</dbReference>
<dbReference type="InterPro" id="IPR036390">
    <property type="entry name" value="WH_DNA-bd_sf"/>
</dbReference>
<dbReference type="Pfam" id="PF03466">
    <property type="entry name" value="LysR_substrate"/>
    <property type="match status" value="1"/>
</dbReference>
<dbReference type="InterPro" id="IPR005119">
    <property type="entry name" value="LysR_subst-bd"/>
</dbReference>
<gene>
    <name evidence="6" type="ORF">C8P66_101121</name>
</gene>
<dbReference type="EMBL" id="QKYU01000001">
    <property type="protein sequence ID" value="PZW50906.1"/>
    <property type="molecule type" value="Genomic_DNA"/>
</dbReference>
<evidence type="ECO:0000313" key="7">
    <source>
        <dbReference type="Proteomes" id="UP000249688"/>
    </source>
</evidence>
<dbReference type="FunFam" id="1.10.10.10:FF:000001">
    <property type="entry name" value="LysR family transcriptional regulator"/>
    <property type="match status" value="1"/>
</dbReference>
<sequence length="308" mass="33980">MDRLLAMEAFVKTVDAGSMSGAATQMGIANASVTTLIRNLEAHLGITLLHRSTRYVRLSDEGTCYYERCRSILQQIDQAEAGVVDRELGPRGVLRLETPIAVGHLIIGPALAEFSRRHPNLRVITSLNNEVENLIKRGMDVAIRIDAVESGDLVAKLIYRARHMLCASPGFLAARGAPAGPDGIDPKQCLGFADYPSGELRLWRFRKDGTQHVISPDGTLFFNSTDALMQAAMHGAGLVYVLDVLVEQYLRRGDLVHLLPEWETDDQSFFAVYVKTSFTPPKVRAFVDFLATLFPTAPDHLPVPIRAR</sequence>
<dbReference type="AlphaFoldDB" id="A0A2W7ISS9"/>
<comment type="caution">
    <text evidence="6">The sequence shown here is derived from an EMBL/GenBank/DDBJ whole genome shotgun (WGS) entry which is preliminary data.</text>
</comment>
<keyword evidence="3" id="KW-0238">DNA-binding</keyword>
<dbReference type="SUPFAM" id="SSF46785">
    <property type="entry name" value="Winged helix' DNA-binding domain"/>
    <property type="match status" value="1"/>
</dbReference>
<dbReference type="InterPro" id="IPR036388">
    <property type="entry name" value="WH-like_DNA-bd_sf"/>
</dbReference>
<dbReference type="GO" id="GO:0003700">
    <property type="term" value="F:DNA-binding transcription factor activity"/>
    <property type="evidence" value="ECO:0007669"/>
    <property type="project" value="InterPro"/>
</dbReference>
<dbReference type="Gene3D" id="3.40.190.290">
    <property type="match status" value="1"/>
</dbReference>
<dbReference type="CDD" id="cd08422">
    <property type="entry name" value="PBP2_CrgA_like"/>
    <property type="match status" value="1"/>
</dbReference>
<dbReference type="Proteomes" id="UP000249688">
    <property type="component" value="Unassembled WGS sequence"/>
</dbReference>
<dbReference type="PANTHER" id="PTHR30537:SF5">
    <property type="entry name" value="HTH-TYPE TRANSCRIPTIONAL ACTIVATOR TTDR-RELATED"/>
    <property type="match status" value="1"/>
</dbReference>
<dbReference type="Pfam" id="PF00126">
    <property type="entry name" value="HTH_1"/>
    <property type="match status" value="1"/>
</dbReference>
<proteinExistence type="inferred from homology"/>
<keyword evidence="7" id="KW-1185">Reference proteome</keyword>
<dbReference type="Gene3D" id="1.10.10.10">
    <property type="entry name" value="Winged helix-like DNA-binding domain superfamily/Winged helix DNA-binding domain"/>
    <property type="match status" value="1"/>
</dbReference>
<keyword evidence="4" id="KW-0804">Transcription</keyword>
<evidence type="ECO:0000256" key="1">
    <source>
        <dbReference type="ARBA" id="ARBA00009437"/>
    </source>
</evidence>
<dbReference type="InterPro" id="IPR058163">
    <property type="entry name" value="LysR-type_TF_proteobact-type"/>
</dbReference>
<dbReference type="PROSITE" id="PS50931">
    <property type="entry name" value="HTH_LYSR"/>
    <property type="match status" value="1"/>
</dbReference>
<dbReference type="RefSeq" id="WP_111396200.1">
    <property type="nucleotide sequence ID" value="NZ_QKYU01000001.1"/>
</dbReference>
<dbReference type="SUPFAM" id="SSF53850">
    <property type="entry name" value="Periplasmic binding protein-like II"/>
    <property type="match status" value="1"/>
</dbReference>
<dbReference type="GO" id="GO:0003677">
    <property type="term" value="F:DNA binding"/>
    <property type="evidence" value="ECO:0007669"/>
    <property type="project" value="UniProtKB-KW"/>
</dbReference>
<feature type="domain" description="HTH lysR-type" evidence="5">
    <location>
        <begin position="1"/>
        <end position="59"/>
    </location>
</feature>
<comment type="similarity">
    <text evidence="1">Belongs to the LysR transcriptional regulatory family.</text>
</comment>
<evidence type="ECO:0000256" key="4">
    <source>
        <dbReference type="ARBA" id="ARBA00023163"/>
    </source>
</evidence>
<evidence type="ECO:0000259" key="5">
    <source>
        <dbReference type="PROSITE" id="PS50931"/>
    </source>
</evidence>
<accession>A0A2W7ISS9</accession>
<keyword evidence="2" id="KW-0805">Transcription regulation</keyword>
<name>A0A2W7ISS9_9PROT</name>